<dbReference type="EMBL" id="JAOPGA020000847">
    <property type="protein sequence ID" value="KAL0482423.1"/>
    <property type="molecule type" value="Genomic_DNA"/>
</dbReference>
<gene>
    <name evidence="3" type="ORF">AKO1_013044</name>
</gene>
<dbReference type="Pfam" id="PF09794">
    <property type="entry name" value="Avl9"/>
    <property type="match status" value="1"/>
</dbReference>
<dbReference type="PANTHER" id="PTHR13677">
    <property type="entry name" value="LD41638P"/>
    <property type="match status" value="1"/>
</dbReference>
<evidence type="ECO:0000259" key="2">
    <source>
        <dbReference type="PROSITE" id="PS50211"/>
    </source>
</evidence>
<comment type="caution">
    <text evidence="3">The sequence shown here is derived from an EMBL/GenBank/DDBJ whole genome shotgun (WGS) entry which is preliminary data.</text>
</comment>
<dbReference type="PROSITE" id="PS50211">
    <property type="entry name" value="DENN"/>
    <property type="match status" value="1"/>
</dbReference>
<dbReference type="PANTHER" id="PTHR13677:SF0">
    <property type="entry name" value="LD41638P"/>
    <property type="match status" value="1"/>
</dbReference>
<dbReference type="GO" id="GO:0005085">
    <property type="term" value="F:guanyl-nucleotide exchange factor activity"/>
    <property type="evidence" value="ECO:0007669"/>
    <property type="project" value="InterPro"/>
</dbReference>
<dbReference type="InterPro" id="IPR037516">
    <property type="entry name" value="Tripartite_DENN"/>
</dbReference>
<dbReference type="InterPro" id="IPR018307">
    <property type="entry name" value="ABL9/DENND6_dom"/>
</dbReference>
<dbReference type="Pfam" id="PF08616">
    <property type="entry name" value="SPA"/>
    <property type="match status" value="1"/>
</dbReference>
<dbReference type="AlphaFoldDB" id="A0AAW2Z053"/>
<organism evidence="3 4">
    <name type="scientific">Acrasis kona</name>
    <dbReference type="NCBI Taxonomy" id="1008807"/>
    <lineage>
        <taxon>Eukaryota</taxon>
        <taxon>Discoba</taxon>
        <taxon>Heterolobosea</taxon>
        <taxon>Tetramitia</taxon>
        <taxon>Eutetramitia</taxon>
        <taxon>Acrasidae</taxon>
        <taxon>Acrasis</taxon>
    </lineage>
</organism>
<dbReference type="InterPro" id="IPR024224">
    <property type="entry name" value="DENND6"/>
</dbReference>
<comment type="similarity">
    <text evidence="1">Belongs to the DENND6 family.</text>
</comment>
<keyword evidence="4" id="KW-1185">Reference proteome</keyword>
<evidence type="ECO:0000313" key="4">
    <source>
        <dbReference type="Proteomes" id="UP001431209"/>
    </source>
</evidence>
<proteinExistence type="inferred from homology"/>
<protein>
    <recommendedName>
        <fullName evidence="2">UDENN domain-containing protein</fullName>
    </recommendedName>
</protein>
<reference evidence="3 4" key="1">
    <citation type="submission" date="2024-03" db="EMBL/GenBank/DDBJ databases">
        <title>The Acrasis kona genome and developmental transcriptomes reveal deep origins of eukaryotic multicellular pathways.</title>
        <authorList>
            <person name="Sheikh S."/>
            <person name="Fu C.-J."/>
            <person name="Brown M.W."/>
            <person name="Baldauf S.L."/>
        </authorList>
    </citation>
    <scope>NUCLEOTIDE SEQUENCE [LARGE SCALE GENOMIC DNA]</scope>
    <source>
        <strain evidence="3 4">ATCC MYA-3509</strain>
    </source>
</reference>
<feature type="domain" description="UDENN" evidence="2">
    <location>
        <begin position="38"/>
        <end position="500"/>
    </location>
</feature>
<evidence type="ECO:0000256" key="1">
    <source>
        <dbReference type="ARBA" id="ARBA00007159"/>
    </source>
</evidence>
<accession>A0AAW2Z053</accession>
<dbReference type="Proteomes" id="UP001431209">
    <property type="component" value="Unassembled WGS sequence"/>
</dbReference>
<dbReference type="GO" id="GO:0055037">
    <property type="term" value="C:recycling endosome"/>
    <property type="evidence" value="ECO:0007669"/>
    <property type="project" value="TreeGrafter"/>
</dbReference>
<sequence>MSTPSSPCSTSPVTPCSPISSNNSSFLEDVECINNWIDCFAICSFDIELGQKIDFFYPSTYSERVDKIQQSNIAYLAFPDGGTQPTKNITNFNYAFRLKDEHNVAASENEFVFGHVVYRQKKDSSVHRGYVMKSLVLLTRHPYIKLHRYLVQRISDAYFIEENINVLHDVMTQINKWPYPKTDFQFALPFQGHRVSYRTPSYTPHPSIVRFLNSTPEAANSIKTNIYKKSKVDIKKDVNGRVSSVAPVTPLKERLLGRKYVLQHELNFYRHFKSHLSHLHHMWELVLSGEPILVLSPTAGECSSAVMALVSLIAPIPYKGDYRPYFTVHNSEFRSLPNSNIIIGVTNPFFVKALQSWDNVLALGKSKPKKSPQLLSNPLENLLALSPSKLQQALTSGPSRESLTWEFKECFITKSKTIVKGTLEGLVDLNDDDKNREGAETLNNDQIKRHFEELTESFLLPLHMCFDSLVCSLKTFIVRSEHEKVFKKERFYEYSKKKWL</sequence>
<evidence type="ECO:0000313" key="3">
    <source>
        <dbReference type="EMBL" id="KAL0482423.1"/>
    </source>
</evidence>
<name>A0AAW2Z053_9EUKA</name>